<organism evidence="6 7">
    <name type="scientific">Cynara cardunculus var. scolymus</name>
    <name type="common">Globe artichoke</name>
    <name type="synonym">Cynara scolymus</name>
    <dbReference type="NCBI Taxonomy" id="59895"/>
    <lineage>
        <taxon>Eukaryota</taxon>
        <taxon>Viridiplantae</taxon>
        <taxon>Streptophyta</taxon>
        <taxon>Embryophyta</taxon>
        <taxon>Tracheophyta</taxon>
        <taxon>Spermatophyta</taxon>
        <taxon>Magnoliopsida</taxon>
        <taxon>eudicotyledons</taxon>
        <taxon>Gunneridae</taxon>
        <taxon>Pentapetalae</taxon>
        <taxon>asterids</taxon>
        <taxon>campanulids</taxon>
        <taxon>Asterales</taxon>
        <taxon>Asteraceae</taxon>
        <taxon>Carduoideae</taxon>
        <taxon>Cardueae</taxon>
        <taxon>Carduinae</taxon>
        <taxon>Cynara</taxon>
    </lineage>
</organism>
<protein>
    <submittedName>
        <fullName evidence="6">Uncharacterized protein</fullName>
    </submittedName>
</protein>
<comment type="caution">
    <text evidence="6">The sequence shown here is derived from an EMBL/GenBank/DDBJ whole genome shotgun (WGS) entry which is preliminary data.</text>
</comment>
<dbReference type="InterPro" id="IPR029063">
    <property type="entry name" value="SAM-dependent_MTases_sf"/>
</dbReference>
<dbReference type="Proteomes" id="UP000243975">
    <property type="component" value="Unassembled WGS sequence"/>
</dbReference>
<dbReference type="Pfam" id="PF01596">
    <property type="entry name" value="Methyltransf_3"/>
    <property type="match status" value="1"/>
</dbReference>
<keyword evidence="2" id="KW-0808">Transferase</keyword>
<dbReference type="InterPro" id="IPR002935">
    <property type="entry name" value="SAM_O-MeTrfase"/>
</dbReference>
<evidence type="ECO:0000256" key="3">
    <source>
        <dbReference type="ARBA" id="ARBA00022691"/>
    </source>
</evidence>
<keyword evidence="1" id="KW-0489">Methyltransferase</keyword>
<evidence type="ECO:0000256" key="5">
    <source>
        <dbReference type="ARBA" id="ARBA00023453"/>
    </source>
</evidence>
<dbReference type="Gene3D" id="3.40.50.150">
    <property type="entry name" value="Vaccinia Virus protein VP39"/>
    <property type="match status" value="1"/>
</dbReference>
<accession>A0A103YH54</accession>
<dbReference type="PROSITE" id="PS51682">
    <property type="entry name" value="SAM_OMT_I"/>
    <property type="match status" value="1"/>
</dbReference>
<dbReference type="PANTHER" id="PTHR10509">
    <property type="entry name" value="O-METHYLTRANSFERASE-RELATED"/>
    <property type="match status" value="1"/>
</dbReference>
<dbReference type="UniPathway" id="UPA00711"/>
<reference evidence="6 7" key="1">
    <citation type="journal article" date="2016" name="Sci. Rep.">
        <title>The genome sequence of the outbreeding globe artichoke constructed de novo incorporating a phase-aware low-pass sequencing strategy of F1 progeny.</title>
        <authorList>
            <person name="Scaglione D."/>
            <person name="Reyes-Chin-Wo S."/>
            <person name="Acquadro A."/>
            <person name="Froenicke L."/>
            <person name="Portis E."/>
            <person name="Beitel C."/>
            <person name="Tirone M."/>
            <person name="Mauro R."/>
            <person name="Lo Monaco A."/>
            <person name="Mauromicale G."/>
            <person name="Faccioli P."/>
            <person name="Cattivelli L."/>
            <person name="Rieseberg L."/>
            <person name="Michelmore R."/>
            <person name="Lanteri S."/>
        </authorList>
    </citation>
    <scope>NUCLEOTIDE SEQUENCE [LARGE SCALE GENOMIC DNA]</scope>
    <source>
        <strain evidence="6">2C</strain>
    </source>
</reference>
<dbReference type="STRING" id="59895.A0A103YH54"/>
<dbReference type="EMBL" id="LEKV01001075">
    <property type="protein sequence ID" value="KVI08993.1"/>
    <property type="molecule type" value="Genomic_DNA"/>
</dbReference>
<name>A0A103YH54_CYNCS</name>
<evidence type="ECO:0000256" key="2">
    <source>
        <dbReference type="ARBA" id="ARBA00022679"/>
    </source>
</evidence>
<dbReference type="SUPFAM" id="SSF53335">
    <property type="entry name" value="S-adenosyl-L-methionine-dependent methyltransferases"/>
    <property type="match status" value="1"/>
</dbReference>
<dbReference type="InterPro" id="IPR050362">
    <property type="entry name" value="Cation-dep_OMT"/>
</dbReference>
<dbReference type="GO" id="GO:0009809">
    <property type="term" value="P:lignin biosynthetic process"/>
    <property type="evidence" value="ECO:0007669"/>
    <property type="project" value="UniProtKB-KW"/>
</dbReference>
<dbReference type="GO" id="GO:0008757">
    <property type="term" value="F:S-adenosylmethionine-dependent methyltransferase activity"/>
    <property type="evidence" value="ECO:0007669"/>
    <property type="project" value="TreeGrafter"/>
</dbReference>
<evidence type="ECO:0000256" key="1">
    <source>
        <dbReference type="ARBA" id="ARBA00022603"/>
    </source>
</evidence>
<proteinExistence type="inferred from homology"/>
<sequence>MIDFREDPALLLFEQMINNVKFHGSFDFNFVDVDKDNYLNYHTRLIDLVKIGGVIGYDNTLLEWVFDAPLRKYVRLLPCGSSSSEQSLSVLQYPDLTSLVDL</sequence>
<gene>
    <name evidence="6" type="ORF">Ccrd_012616</name>
</gene>
<evidence type="ECO:0000256" key="4">
    <source>
        <dbReference type="ARBA" id="ARBA00022733"/>
    </source>
</evidence>
<comment type="similarity">
    <text evidence="5">Belongs to the class I-like SAM-binding methyltransferase superfamily. Cation-dependent O-methyltransferase family.</text>
</comment>
<dbReference type="Gramene" id="KVI08993">
    <property type="protein sequence ID" value="KVI08993"/>
    <property type="gene ID" value="Ccrd_012616"/>
</dbReference>
<dbReference type="AlphaFoldDB" id="A0A103YH54"/>
<evidence type="ECO:0000313" key="6">
    <source>
        <dbReference type="EMBL" id="KVI08993.1"/>
    </source>
</evidence>
<keyword evidence="7" id="KW-1185">Reference proteome</keyword>
<dbReference type="PANTHER" id="PTHR10509:SF64">
    <property type="entry name" value="CAFFEOYL-COA O-METHYLTRANSFERASE"/>
    <property type="match status" value="1"/>
</dbReference>
<evidence type="ECO:0000313" key="7">
    <source>
        <dbReference type="Proteomes" id="UP000243975"/>
    </source>
</evidence>
<dbReference type="GO" id="GO:0008171">
    <property type="term" value="F:O-methyltransferase activity"/>
    <property type="evidence" value="ECO:0007669"/>
    <property type="project" value="InterPro"/>
</dbReference>
<dbReference type="GO" id="GO:0032259">
    <property type="term" value="P:methylation"/>
    <property type="evidence" value="ECO:0007669"/>
    <property type="project" value="UniProtKB-KW"/>
</dbReference>
<keyword evidence="4" id="KW-0438">Lignin biosynthesis</keyword>
<keyword evidence="3" id="KW-0949">S-adenosyl-L-methionine</keyword>